<sequence>MTNKRHLVLRGGELRKFRSPWKPGRTEKMADTSELRECSVLFGLLILAVTKCLFMWVFKIRPNFSKRSSETESDKQLEKTRCSGHTLDLDGVSPADAKSNVADFMEEKERDYSREGQDRYCYVITGQGNRTVSGPTLGSNVEAYLNRNGYRFSQEGQGKFKVDLHRWQ</sequence>
<dbReference type="GO" id="GO:0004519">
    <property type="term" value="F:endonuclease activity"/>
    <property type="evidence" value="ECO:0007669"/>
    <property type="project" value="TreeGrafter"/>
</dbReference>
<dbReference type="InterPro" id="IPR052772">
    <property type="entry name" value="Endo/PolyKinase_Domain-Protein"/>
</dbReference>
<comment type="caution">
    <text evidence="4">The sequence shown here is derived from an EMBL/GenBank/DDBJ whole genome shotgun (WGS) entry which is preliminary data.</text>
</comment>
<dbReference type="InterPro" id="IPR002625">
    <property type="entry name" value="Smr_dom"/>
</dbReference>
<dbReference type="Gene3D" id="3.30.1370.110">
    <property type="match status" value="1"/>
</dbReference>
<dbReference type="EMBL" id="JAWDGP010003317">
    <property type="protein sequence ID" value="KAK3775439.1"/>
    <property type="molecule type" value="Genomic_DNA"/>
</dbReference>
<dbReference type="SUPFAM" id="SSF160443">
    <property type="entry name" value="SMR domain-like"/>
    <property type="match status" value="1"/>
</dbReference>
<feature type="domain" description="Smr" evidence="3">
    <location>
        <begin position="87"/>
        <end position="165"/>
    </location>
</feature>
<evidence type="ECO:0000313" key="4">
    <source>
        <dbReference type="EMBL" id="KAK3775439.1"/>
    </source>
</evidence>
<name>A0AAE1DLY0_9GAST</name>
<keyword evidence="5" id="KW-1185">Reference proteome</keyword>
<protein>
    <recommendedName>
        <fullName evidence="3">Smr domain-containing protein</fullName>
    </recommendedName>
</protein>
<dbReference type="InterPro" id="IPR036063">
    <property type="entry name" value="Smr_dom_sf"/>
</dbReference>
<reference evidence="4" key="1">
    <citation type="journal article" date="2023" name="G3 (Bethesda)">
        <title>A reference genome for the long-term kleptoplast-retaining sea slug Elysia crispata morphotype clarki.</title>
        <authorList>
            <person name="Eastman K.E."/>
            <person name="Pendleton A.L."/>
            <person name="Shaikh M.A."/>
            <person name="Suttiyut T."/>
            <person name="Ogas R."/>
            <person name="Tomko P."/>
            <person name="Gavelis G."/>
            <person name="Widhalm J.R."/>
            <person name="Wisecaver J.H."/>
        </authorList>
    </citation>
    <scope>NUCLEOTIDE SEQUENCE</scope>
    <source>
        <strain evidence="4">ECLA1</strain>
    </source>
</reference>
<dbReference type="PANTHER" id="PTHR46535">
    <property type="entry name" value="NEDD4-BINDING PROTEIN 2"/>
    <property type="match status" value="1"/>
</dbReference>
<organism evidence="4 5">
    <name type="scientific">Elysia crispata</name>
    <name type="common">lettuce slug</name>
    <dbReference type="NCBI Taxonomy" id="231223"/>
    <lineage>
        <taxon>Eukaryota</taxon>
        <taxon>Metazoa</taxon>
        <taxon>Spiralia</taxon>
        <taxon>Lophotrochozoa</taxon>
        <taxon>Mollusca</taxon>
        <taxon>Gastropoda</taxon>
        <taxon>Heterobranchia</taxon>
        <taxon>Euthyneura</taxon>
        <taxon>Panpulmonata</taxon>
        <taxon>Sacoglossa</taxon>
        <taxon>Placobranchoidea</taxon>
        <taxon>Plakobranchidae</taxon>
        <taxon>Elysia</taxon>
    </lineage>
</organism>
<keyword evidence="2" id="KW-0812">Transmembrane</keyword>
<dbReference type="PANTHER" id="PTHR46535:SF1">
    <property type="entry name" value="NEDD4-BINDING PROTEIN 2"/>
    <property type="match status" value="1"/>
</dbReference>
<proteinExistence type="predicted"/>
<keyword evidence="2" id="KW-0472">Membrane</keyword>
<evidence type="ECO:0000256" key="1">
    <source>
        <dbReference type="SAM" id="MobiDB-lite"/>
    </source>
</evidence>
<dbReference type="GO" id="GO:0005634">
    <property type="term" value="C:nucleus"/>
    <property type="evidence" value="ECO:0007669"/>
    <property type="project" value="TreeGrafter"/>
</dbReference>
<evidence type="ECO:0000259" key="3">
    <source>
        <dbReference type="PROSITE" id="PS50828"/>
    </source>
</evidence>
<feature type="transmembrane region" description="Helical" evidence="2">
    <location>
        <begin position="39"/>
        <end position="58"/>
    </location>
</feature>
<gene>
    <name evidence="4" type="ORF">RRG08_015286</name>
</gene>
<dbReference type="PROSITE" id="PS50828">
    <property type="entry name" value="SMR"/>
    <property type="match status" value="1"/>
</dbReference>
<keyword evidence="2" id="KW-1133">Transmembrane helix</keyword>
<evidence type="ECO:0000256" key="2">
    <source>
        <dbReference type="SAM" id="Phobius"/>
    </source>
</evidence>
<feature type="compositionally biased region" description="Basic and acidic residues" evidence="1">
    <location>
        <begin position="69"/>
        <end position="81"/>
    </location>
</feature>
<dbReference type="AlphaFoldDB" id="A0AAE1DLY0"/>
<feature type="region of interest" description="Disordered" evidence="1">
    <location>
        <begin position="69"/>
        <end position="94"/>
    </location>
</feature>
<accession>A0AAE1DLY0</accession>
<evidence type="ECO:0000313" key="5">
    <source>
        <dbReference type="Proteomes" id="UP001283361"/>
    </source>
</evidence>
<dbReference type="Proteomes" id="UP001283361">
    <property type="component" value="Unassembled WGS sequence"/>
</dbReference>